<comment type="caution">
    <text evidence="2">The sequence shown here is derived from an EMBL/GenBank/DDBJ whole genome shotgun (WGS) entry which is preliminary data.</text>
</comment>
<feature type="transmembrane region" description="Helical" evidence="1">
    <location>
        <begin position="86"/>
        <end position="103"/>
    </location>
</feature>
<feature type="transmembrane region" description="Helical" evidence="1">
    <location>
        <begin position="177"/>
        <end position="194"/>
    </location>
</feature>
<feature type="transmembrane region" description="Helical" evidence="1">
    <location>
        <begin position="206"/>
        <end position="230"/>
    </location>
</feature>
<keyword evidence="1" id="KW-0812">Transmembrane</keyword>
<feature type="transmembrane region" description="Helical" evidence="1">
    <location>
        <begin position="115"/>
        <end position="141"/>
    </location>
</feature>
<feature type="transmembrane region" description="Helical" evidence="1">
    <location>
        <begin position="286"/>
        <end position="304"/>
    </location>
</feature>
<feature type="transmembrane region" description="Helical" evidence="1">
    <location>
        <begin position="62"/>
        <end position="80"/>
    </location>
</feature>
<reference evidence="2 3" key="1">
    <citation type="submission" date="2024-07" db="EMBL/GenBank/DDBJ databases">
        <authorList>
            <person name="Pitt A."/>
            <person name="Hahn M.W."/>
        </authorList>
    </citation>
    <scope>NUCLEOTIDE SEQUENCE [LARGE SCALE GENOMIC DNA]</scope>
    <source>
        <strain evidence="2 3">2-AUSEE-184A6</strain>
    </source>
</reference>
<gene>
    <name evidence="2" type="ORF">V7S74_05565</name>
</gene>
<proteinExistence type="predicted"/>
<name>A0ABW8SUX0_9BACT</name>
<feature type="transmembrane region" description="Helical" evidence="1">
    <location>
        <begin position="29"/>
        <end position="50"/>
    </location>
</feature>
<accession>A0ABW8SUX0</accession>
<evidence type="ECO:0000313" key="2">
    <source>
        <dbReference type="EMBL" id="MFL0206202.1"/>
    </source>
</evidence>
<feature type="transmembrane region" description="Helical" evidence="1">
    <location>
        <begin position="316"/>
        <end position="335"/>
    </location>
</feature>
<dbReference type="Proteomes" id="UP001623559">
    <property type="component" value="Unassembled WGS sequence"/>
</dbReference>
<keyword evidence="1" id="KW-0472">Membrane</keyword>
<feature type="transmembrane region" description="Helical" evidence="1">
    <location>
        <begin position="236"/>
        <end position="257"/>
    </location>
</feature>
<dbReference type="RefSeq" id="WP_406777782.1">
    <property type="nucleotide sequence ID" value="NZ_JBEWZG010000002.1"/>
</dbReference>
<protein>
    <recommendedName>
        <fullName evidence="4">Wzy</fullName>
    </recommendedName>
</protein>
<evidence type="ECO:0000256" key="1">
    <source>
        <dbReference type="SAM" id="Phobius"/>
    </source>
</evidence>
<sequence length="386" mass="44731">MLTNSSIKPSLIKKSALVLIFFFLSLQSYYFYNIGIAPFPLVSLIGIIVFSDRNRISNQIKIYSFSLFILFTISSLWGFFFQLDLYYVNSVIGIYLGTFILIFTTKFLKSYNIDLIYRVLAIVLIIHLICFWLQFGLYMLIGVNLDFLEFVTGEASRFEAYGAISGLIRATGVFNEPATYSYYIFTIVYLRFLCFKKINWFDQFALISILFTLSLSGFFLYSFFQFYYWVLFKGNINSIVFFSILIFIVFYIVQFVFEDTINLYLVSRLSDAENDNSMNTRFSDGIIYFINLPLNYVFFGLGVGNYTKNISTTASGWMSIITTFGIVPGASFLFITFKYLKYLRVKFVIVIPLIILLFSTITPMQVIFWVVLSFFVVSNSNIEINA</sequence>
<feature type="transmembrane region" description="Helical" evidence="1">
    <location>
        <begin position="347"/>
        <end position="377"/>
    </location>
</feature>
<dbReference type="EMBL" id="JBEWZG010000002">
    <property type="protein sequence ID" value="MFL0206202.1"/>
    <property type="molecule type" value="Genomic_DNA"/>
</dbReference>
<organism evidence="2 3">
    <name type="scientific">Aquirufa novilacunae</name>
    <dbReference type="NCBI Taxonomy" id="3139305"/>
    <lineage>
        <taxon>Bacteria</taxon>
        <taxon>Pseudomonadati</taxon>
        <taxon>Bacteroidota</taxon>
        <taxon>Cytophagia</taxon>
        <taxon>Cytophagales</taxon>
        <taxon>Flectobacillaceae</taxon>
        <taxon>Aquirufa</taxon>
    </lineage>
</organism>
<keyword evidence="1" id="KW-1133">Transmembrane helix</keyword>
<evidence type="ECO:0008006" key="4">
    <source>
        <dbReference type="Google" id="ProtNLM"/>
    </source>
</evidence>
<evidence type="ECO:0000313" key="3">
    <source>
        <dbReference type="Proteomes" id="UP001623559"/>
    </source>
</evidence>